<comment type="caution">
    <text evidence="2">The sequence shown here is derived from an EMBL/GenBank/DDBJ whole genome shotgun (WGS) entry which is preliminary data.</text>
</comment>
<reference evidence="2 3" key="1">
    <citation type="submission" date="2024-06" db="EMBL/GenBank/DDBJ databases">
        <title>The Natural Products Discovery Center: Release of the First 8490 Sequenced Strains for Exploring Actinobacteria Biosynthetic Diversity.</title>
        <authorList>
            <person name="Kalkreuter E."/>
            <person name="Kautsar S.A."/>
            <person name="Yang D."/>
            <person name="Bader C.D."/>
            <person name="Teijaro C.N."/>
            <person name="Fluegel L."/>
            <person name="Davis C.M."/>
            <person name="Simpson J.R."/>
            <person name="Lauterbach L."/>
            <person name="Steele A.D."/>
            <person name="Gui C."/>
            <person name="Meng S."/>
            <person name="Li G."/>
            <person name="Viehrig K."/>
            <person name="Ye F."/>
            <person name="Su P."/>
            <person name="Kiefer A.F."/>
            <person name="Nichols A."/>
            <person name="Cepeda A.J."/>
            <person name="Yan W."/>
            <person name="Fan B."/>
            <person name="Jiang Y."/>
            <person name="Adhikari A."/>
            <person name="Zheng C.-J."/>
            <person name="Schuster L."/>
            <person name="Cowan T.M."/>
            <person name="Smanski M.J."/>
            <person name="Chevrette M.G."/>
            <person name="De Carvalho L.P.S."/>
            <person name="Shen B."/>
        </authorList>
    </citation>
    <scope>NUCLEOTIDE SEQUENCE [LARGE SCALE GENOMIC DNA]</scope>
    <source>
        <strain evidence="2 3">NPDC049344</strain>
    </source>
</reference>
<proteinExistence type="predicted"/>
<dbReference type="Proteomes" id="UP001552521">
    <property type="component" value="Unassembled WGS sequence"/>
</dbReference>
<gene>
    <name evidence="2" type="ORF">AB0K36_14745</name>
</gene>
<name>A0ABV3HTW6_9ACTN</name>
<dbReference type="InterPro" id="IPR032710">
    <property type="entry name" value="NTF2-like_dom_sf"/>
</dbReference>
<dbReference type="InterPro" id="IPR037401">
    <property type="entry name" value="SnoaL-like"/>
</dbReference>
<dbReference type="RefSeq" id="WP_364593304.1">
    <property type="nucleotide sequence ID" value="NZ_JBFAQK010000016.1"/>
</dbReference>
<protein>
    <submittedName>
        <fullName evidence="2">Nuclear transport factor 2 family protein</fullName>
    </submittedName>
</protein>
<evidence type="ECO:0000313" key="3">
    <source>
        <dbReference type="Proteomes" id="UP001552521"/>
    </source>
</evidence>
<evidence type="ECO:0000259" key="1">
    <source>
        <dbReference type="Pfam" id="PF13577"/>
    </source>
</evidence>
<dbReference type="SUPFAM" id="SSF54427">
    <property type="entry name" value="NTF2-like"/>
    <property type="match status" value="1"/>
</dbReference>
<dbReference type="Gene3D" id="3.10.450.50">
    <property type="match status" value="1"/>
</dbReference>
<feature type="domain" description="SnoaL-like" evidence="1">
    <location>
        <begin position="18"/>
        <end position="144"/>
    </location>
</feature>
<dbReference type="Pfam" id="PF13577">
    <property type="entry name" value="SnoaL_4"/>
    <property type="match status" value="1"/>
</dbReference>
<dbReference type="EMBL" id="JBFAQK010000016">
    <property type="protein sequence ID" value="MEV4682026.1"/>
    <property type="molecule type" value="Genomic_DNA"/>
</dbReference>
<organism evidence="2 3">
    <name type="scientific">Streptomyces kurssanovii</name>
    <dbReference type="NCBI Taxonomy" id="67312"/>
    <lineage>
        <taxon>Bacteria</taxon>
        <taxon>Bacillati</taxon>
        <taxon>Actinomycetota</taxon>
        <taxon>Actinomycetes</taxon>
        <taxon>Kitasatosporales</taxon>
        <taxon>Streptomycetaceae</taxon>
        <taxon>Streptomyces</taxon>
    </lineage>
</organism>
<sequence length="152" mass="16900">MTTTVATAPSTDLDISALYAQVQQFYAGQVRHLDTMRAEEFAASFTGDGVFDHRPGADPLVGRPAIAAAIREYQTTRHAADPVQRRHWFNMLQVFPQDDGTLRTEYYAVVLQTRPGVSEPMVGPSCFVTDVLAYEDGALRTKFRKVSPDYVV</sequence>
<evidence type="ECO:0000313" key="2">
    <source>
        <dbReference type="EMBL" id="MEV4682026.1"/>
    </source>
</evidence>
<accession>A0ABV3HTW6</accession>
<keyword evidence="3" id="KW-1185">Reference proteome</keyword>